<dbReference type="InterPro" id="IPR034660">
    <property type="entry name" value="DinB/YfiT-like"/>
</dbReference>
<accession>A0A521DBG2</accession>
<dbReference type="Gene3D" id="1.20.120.450">
    <property type="entry name" value="dinb family like domain"/>
    <property type="match status" value="1"/>
</dbReference>
<evidence type="ECO:0000313" key="2">
    <source>
        <dbReference type="Proteomes" id="UP000317484"/>
    </source>
</evidence>
<proteinExistence type="predicted"/>
<sequence length="197" mass="21743">MAGVDDDAAKAVLLRYLTTAREALLWKLEGLPEYDARRPLTPTGTNLLGLVKHLACVEAGYLGNCLGRPFPEPMLWDDPDAGDDDDLWVRADESREDVLGLYERVVAHAEATVAALPLDAVGEVAWWPEERRHPTLHTLLVHVLAEVARHAGHADVLREGLDGVAGLRRDNDNLTRDGEDDRAAYRAQVERAAAPFR</sequence>
<evidence type="ECO:0008006" key="3">
    <source>
        <dbReference type="Google" id="ProtNLM"/>
    </source>
</evidence>
<reference evidence="1 2" key="1">
    <citation type="submission" date="2017-05" db="EMBL/GenBank/DDBJ databases">
        <authorList>
            <person name="Varghese N."/>
            <person name="Submissions S."/>
        </authorList>
    </citation>
    <scope>NUCLEOTIDE SEQUENCE [LARGE SCALE GENOMIC DNA]</scope>
    <source>
        <strain evidence="1 2">DSM 46834</strain>
    </source>
</reference>
<protein>
    <recommendedName>
        <fullName evidence="3">DinB superfamily protein</fullName>
    </recommendedName>
</protein>
<organism evidence="1 2">
    <name type="scientific">Geodermatophilus aquaeductus</name>
    <dbReference type="NCBI Taxonomy" id="1564161"/>
    <lineage>
        <taxon>Bacteria</taxon>
        <taxon>Bacillati</taxon>
        <taxon>Actinomycetota</taxon>
        <taxon>Actinomycetes</taxon>
        <taxon>Geodermatophilales</taxon>
        <taxon>Geodermatophilaceae</taxon>
        <taxon>Geodermatophilus</taxon>
    </lineage>
</organism>
<dbReference type="SUPFAM" id="SSF109854">
    <property type="entry name" value="DinB/YfiT-like putative metalloenzymes"/>
    <property type="match status" value="1"/>
</dbReference>
<dbReference type="Proteomes" id="UP000317484">
    <property type="component" value="Unassembled WGS sequence"/>
</dbReference>
<dbReference type="Pfam" id="PF04978">
    <property type="entry name" value="MST"/>
    <property type="match status" value="1"/>
</dbReference>
<dbReference type="AlphaFoldDB" id="A0A521DBG2"/>
<dbReference type="EMBL" id="FXTJ01000003">
    <property type="protein sequence ID" value="SMO68250.1"/>
    <property type="molecule type" value="Genomic_DNA"/>
</dbReference>
<dbReference type="InterPro" id="IPR007061">
    <property type="entry name" value="MST-like"/>
</dbReference>
<name>A0A521DBG2_9ACTN</name>
<evidence type="ECO:0000313" key="1">
    <source>
        <dbReference type="EMBL" id="SMO68250.1"/>
    </source>
</evidence>
<gene>
    <name evidence="1" type="ORF">SAMN06273567_10317</name>
</gene>
<keyword evidence="2" id="KW-1185">Reference proteome</keyword>